<evidence type="ECO:0000313" key="1">
    <source>
        <dbReference type="EMBL" id="KNA93627.1"/>
    </source>
</evidence>
<dbReference type="KEGG" id="fox:FOXG_17797"/>
<dbReference type="EMBL" id="DS231696">
    <property type="protein sequence ID" value="KNA93627.1"/>
    <property type="molecule type" value="Genomic_DNA"/>
</dbReference>
<name>A0A0J9U413_FUSO4</name>
<organism evidence="1 2">
    <name type="scientific">Fusarium oxysporum f. sp. lycopersici (strain 4287 / CBS 123668 / FGSC 9935 / NRRL 34936)</name>
    <name type="common">Fusarium vascular wilt of tomato</name>
    <dbReference type="NCBI Taxonomy" id="426428"/>
    <lineage>
        <taxon>Eukaryota</taxon>
        <taxon>Fungi</taxon>
        <taxon>Dikarya</taxon>
        <taxon>Ascomycota</taxon>
        <taxon>Pezizomycotina</taxon>
        <taxon>Sordariomycetes</taxon>
        <taxon>Hypocreomycetidae</taxon>
        <taxon>Hypocreales</taxon>
        <taxon>Nectriaceae</taxon>
        <taxon>Fusarium</taxon>
        <taxon>Fusarium oxysporum species complex</taxon>
    </lineage>
</organism>
<reference evidence="1" key="1">
    <citation type="submission" date="2007-04" db="EMBL/GenBank/DDBJ databases">
        <authorList>
            <consortium name="The Broad Institute Genome Sequencing Platform"/>
            <person name="Birren B."/>
            <person name="Lander E."/>
            <person name="Galagan J."/>
            <person name="Nusbaum C."/>
            <person name="Devon K."/>
            <person name="Ma L.-J."/>
            <person name="Jaffe D."/>
            <person name="Butler J."/>
            <person name="Alvarez P."/>
            <person name="Gnerre S."/>
            <person name="Grabherr M."/>
            <person name="Kleber M."/>
            <person name="Mauceli E."/>
            <person name="Brockman W."/>
            <person name="MacCallum I.A."/>
            <person name="Young S."/>
            <person name="LaButti K."/>
            <person name="DeCaprio D."/>
            <person name="Crawford M."/>
            <person name="Koehrsen M."/>
            <person name="Engels R."/>
            <person name="Montgomery P."/>
            <person name="Pearson M."/>
            <person name="Howarth C."/>
            <person name="Larson L."/>
            <person name="White J."/>
            <person name="O'Leary S."/>
            <person name="Kodira C."/>
            <person name="Zeng Q."/>
            <person name="Yandava C."/>
            <person name="Alvarado L."/>
            <person name="Kistler C."/>
            <person name="Shim W.-B."/>
            <person name="Kang S."/>
            <person name="Woloshuk C."/>
        </authorList>
    </citation>
    <scope>NUCLEOTIDE SEQUENCE</scope>
    <source>
        <strain evidence="1">4287</strain>
    </source>
</reference>
<protein>
    <submittedName>
        <fullName evidence="1">Uncharacterized protein</fullName>
    </submittedName>
</protein>
<reference evidence="1" key="2">
    <citation type="journal article" date="2010" name="Nature">
        <title>Comparative genomics reveals mobile pathogenicity chromosomes in Fusarium.</title>
        <authorList>
            <person name="Ma L.J."/>
            <person name="van der Does H.C."/>
            <person name="Borkovich K.A."/>
            <person name="Coleman J.J."/>
            <person name="Daboussi M.J."/>
            <person name="Di Pietro A."/>
            <person name="Dufresne M."/>
            <person name="Freitag M."/>
            <person name="Grabherr M."/>
            <person name="Henrissat B."/>
            <person name="Houterman P.M."/>
            <person name="Kang S."/>
            <person name="Shim W.B."/>
            <person name="Woloshuk C."/>
            <person name="Xie X."/>
            <person name="Xu J.R."/>
            <person name="Antoniw J."/>
            <person name="Baker S.E."/>
            <person name="Bluhm B.H."/>
            <person name="Breakspear A."/>
            <person name="Brown D.W."/>
            <person name="Butchko R.A."/>
            <person name="Chapman S."/>
            <person name="Coulson R."/>
            <person name="Coutinho P.M."/>
            <person name="Danchin E.G."/>
            <person name="Diener A."/>
            <person name="Gale L.R."/>
            <person name="Gardiner D.M."/>
            <person name="Goff S."/>
            <person name="Hammond-Kosack K.E."/>
            <person name="Hilburn K."/>
            <person name="Hua-Van A."/>
            <person name="Jonkers W."/>
            <person name="Kazan K."/>
            <person name="Kodira C.D."/>
            <person name="Koehrsen M."/>
            <person name="Kumar L."/>
            <person name="Lee Y.H."/>
            <person name="Li L."/>
            <person name="Manners J.M."/>
            <person name="Miranda-Saavedra D."/>
            <person name="Mukherjee M."/>
            <person name="Park G."/>
            <person name="Park J."/>
            <person name="Park S.Y."/>
            <person name="Proctor R.H."/>
            <person name="Regev A."/>
            <person name="Ruiz-Roldan M.C."/>
            <person name="Sain D."/>
            <person name="Sakthikumar S."/>
            <person name="Sykes S."/>
            <person name="Schwartz D.C."/>
            <person name="Turgeon B.G."/>
            <person name="Wapinski I."/>
            <person name="Yoder O."/>
            <person name="Young S."/>
            <person name="Zeng Q."/>
            <person name="Zhou S."/>
            <person name="Galagan J."/>
            <person name="Cuomo C.A."/>
            <person name="Kistler H.C."/>
            <person name="Rep M."/>
        </authorList>
    </citation>
    <scope>NUCLEOTIDE SEQUENCE [LARGE SCALE GENOMIC DNA]</scope>
    <source>
        <strain evidence="1">4287</strain>
    </source>
</reference>
<proteinExistence type="predicted"/>
<sequence>MNHKTRARTLILTLMPDWRAQDSNVEFAVCDRCFGQSTRRRGVLLEGVAGR</sequence>
<dbReference type="VEuPathDB" id="FungiDB:FOXG_17797"/>
<accession>A0A0J9U413</accession>
<dbReference type="RefSeq" id="XP_018231673.1">
    <property type="nucleotide sequence ID" value="XM_018397782.1"/>
</dbReference>
<dbReference type="AlphaFoldDB" id="A0A0J9U413"/>
<gene>
    <name evidence="1" type="ORF">FOXG_17797</name>
</gene>
<dbReference type="Proteomes" id="UP000009097">
    <property type="component" value="Unassembled WGS sequence"/>
</dbReference>
<evidence type="ECO:0000313" key="2">
    <source>
        <dbReference type="Proteomes" id="UP000009097"/>
    </source>
</evidence>
<dbReference type="GeneID" id="28958503"/>